<evidence type="ECO:0000259" key="6">
    <source>
        <dbReference type="Pfam" id="PF22591"/>
    </source>
</evidence>
<dbReference type="Gene3D" id="1.25.40.860">
    <property type="match status" value="1"/>
</dbReference>
<dbReference type="EMBL" id="JABAHT010000091">
    <property type="protein sequence ID" value="KAF4665562.1"/>
    <property type="molecule type" value="Genomic_DNA"/>
</dbReference>
<dbReference type="PANTHER" id="PTHR14005">
    <property type="entry name" value="EUKARYOTIC TRANSLATION INITIATION FACTOR 3, THETA SUBUNIT"/>
    <property type="match status" value="1"/>
</dbReference>
<evidence type="ECO:0000313" key="8">
    <source>
        <dbReference type="Proteomes" id="UP000570595"/>
    </source>
</evidence>
<dbReference type="GO" id="GO:0071540">
    <property type="term" value="C:eukaryotic translation initiation factor 3 complex, eIF3e"/>
    <property type="evidence" value="ECO:0007669"/>
    <property type="project" value="TreeGrafter"/>
</dbReference>
<dbReference type="GO" id="GO:0001732">
    <property type="term" value="P:formation of cytoplasmic translation initiation complex"/>
    <property type="evidence" value="ECO:0007669"/>
    <property type="project" value="TreeGrafter"/>
</dbReference>
<sequence length="912" mass="102084">MSYYIRPEAVLKRADELIEIGEYQAAIDLLGHAASSRRFKYNFTPAVEAIMEKFLRLCVQMKQIRQAKEGLIQYRSITQHTQVQSLEDMLTLFRTLSEERMEKASQKCSVVTGDSPDPITPDSVMMASLGQDPTNHDEIEFREAVRDMWETYRTVLETVRTNAKLEGLYYSTANRALEFVKKQNRRVVRMSGGYAEAKRLCDLFRSHWTSAKKPTTSIGASQNINPSDPAVVSRVLALRFTCINTAMDMGLWSLAFTVLEDVHTLISKKRPAPTAVQLLQYFDRLSRVLGSTYILESTNPRSLADNDTHQAVQRLFHAQALLKYLYLLRQVEAQLSNDSAAVPEEGLPELPSVEVTAAKTVLAILAVPPTSRGFMGVSPSVGERADRLDALLGRDVMPTRESLETELIEKKGLDLAPAEVKDLFQAITTAEQKASSTASVDDGLCAKIDGMLKALPEAYCGAYAPSIRRNVVELVVASMAKTPNKSTTYDDLSKATSVCGNIADITDLIDRASSKGPIVVKDEQDATEKRMIPVVDDATSSLHFEVLSEKAAVPTAEAEVQTNLKLEDYTQGNKERAEREAARAAAALKAAQEAAAAEKKRAEEGRKKKLMERQEMEARKKDLPRTTAMLESVKQQAKAFGPNHVTTITIDGKARDVQTIADHEIIKIDRQELDDVRRKQLLKERTIRINFRREESKRVEYTERALREKEGPHIRTWREHVDINRMKRYEELQAQRQAALDELIESRKEDKAALKPAMSVVEDWISQKMAERDEKRAKRIEEARRAWKARMVREKLERALNKLESFENQKQEEEEEEAANKAASATAAGSSSPTARVISRGAGLGLSNDIAASRNAFKMHARESSPEPDEGGSWRRPAAARFGAPSAGKYVPPSRRGPAQRDADGFTEVRRH</sequence>
<evidence type="ECO:0000256" key="4">
    <source>
        <dbReference type="SAM" id="Coils"/>
    </source>
</evidence>
<gene>
    <name evidence="7" type="primary">TIF32</name>
    <name evidence="7" type="ORF">FOZ61_010770</name>
</gene>
<evidence type="ECO:0000313" key="7">
    <source>
        <dbReference type="EMBL" id="KAF4665562.1"/>
    </source>
</evidence>
<feature type="compositionally biased region" description="Low complexity" evidence="5">
    <location>
        <begin position="820"/>
        <end position="835"/>
    </location>
</feature>
<protein>
    <submittedName>
        <fullName evidence="7">Eukaryotic translation initiation factor 3 subunit A</fullName>
    </submittedName>
</protein>
<dbReference type="Proteomes" id="UP000570595">
    <property type="component" value="Unassembled WGS sequence"/>
</dbReference>
<evidence type="ECO:0000256" key="3">
    <source>
        <dbReference type="ARBA" id="ARBA00022917"/>
    </source>
</evidence>
<keyword evidence="4" id="KW-0175">Coiled coil</keyword>
<proteinExistence type="predicted"/>
<keyword evidence="3" id="KW-0648">Protein biosynthesis</keyword>
<feature type="domain" description="eIF3a PCI" evidence="6">
    <location>
        <begin position="8"/>
        <end position="430"/>
    </location>
</feature>
<organism evidence="7 8">
    <name type="scientific">Perkinsus olseni</name>
    <name type="common">Perkinsus atlanticus</name>
    <dbReference type="NCBI Taxonomy" id="32597"/>
    <lineage>
        <taxon>Eukaryota</taxon>
        <taxon>Sar</taxon>
        <taxon>Alveolata</taxon>
        <taxon>Perkinsozoa</taxon>
        <taxon>Perkinsea</taxon>
        <taxon>Perkinsida</taxon>
        <taxon>Perkinsidae</taxon>
        <taxon>Perkinsus</taxon>
    </lineage>
</organism>
<evidence type="ECO:0000256" key="1">
    <source>
        <dbReference type="ARBA" id="ARBA00022490"/>
    </source>
</evidence>
<feature type="region of interest" description="Disordered" evidence="5">
    <location>
        <begin position="857"/>
        <end position="912"/>
    </location>
</feature>
<keyword evidence="1" id="KW-0963">Cytoplasm</keyword>
<dbReference type="GO" id="GO:0043614">
    <property type="term" value="C:multi-eIF complex"/>
    <property type="evidence" value="ECO:0007669"/>
    <property type="project" value="TreeGrafter"/>
</dbReference>
<dbReference type="GO" id="GO:0071541">
    <property type="term" value="C:eukaryotic translation initiation factor 3 complex, eIF3m"/>
    <property type="evidence" value="ECO:0007669"/>
    <property type="project" value="TreeGrafter"/>
</dbReference>
<feature type="region of interest" description="Disordered" evidence="5">
    <location>
        <begin position="806"/>
        <end position="835"/>
    </location>
</feature>
<feature type="coiled-coil region" evidence="4">
    <location>
        <begin position="574"/>
        <end position="619"/>
    </location>
</feature>
<keyword evidence="2 7" id="KW-0396">Initiation factor</keyword>
<name>A0A7J6M1Z8_PEROL</name>
<dbReference type="Pfam" id="PF22591">
    <property type="entry name" value="eIF3a_PCI_TPR-like"/>
    <property type="match status" value="1"/>
</dbReference>
<dbReference type="InterPro" id="IPR027512">
    <property type="entry name" value="EIF3A"/>
</dbReference>
<dbReference type="AlphaFoldDB" id="A0A7J6M1Z8"/>
<dbReference type="GO" id="GO:0002188">
    <property type="term" value="P:translation reinitiation"/>
    <property type="evidence" value="ECO:0007669"/>
    <property type="project" value="TreeGrafter"/>
</dbReference>
<comment type="caution">
    <text evidence="7">The sequence shown here is derived from an EMBL/GenBank/DDBJ whole genome shotgun (WGS) entry which is preliminary data.</text>
</comment>
<accession>A0A7J6M1Z8</accession>
<evidence type="ECO:0000256" key="5">
    <source>
        <dbReference type="SAM" id="MobiDB-lite"/>
    </source>
</evidence>
<dbReference type="PANTHER" id="PTHR14005:SF0">
    <property type="entry name" value="EUKARYOTIC TRANSLATION INITIATION FACTOR 3 SUBUNIT A"/>
    <property type="match status" value="1"/>
</dbReference>
<dbReference type="OrthoDB" id="1938156at2759"/>
<dbReference type="GO" id="GO:0003729">
    <property type="term" value="F:mRNA binding"/>
    <property type="evidence" value="ECO:0007669"/>
    <property type="project" value="TreeGrafter"/>
</dbReference>
<evidence type="ECO:0000256" key="2">
    <source>
        <dbReference type="ARBA" id="ARBA00022540"/>
    </source>
</evidence>
<dbReference type="InterPro" id="IPR054711">
    <property type="entry name" value="eIF3a_PCI_TPR-like"/>
</dbReference>
<dbReference type="Gene3D" id="4.10.860.10">
    <property type="entry name" value="UVR domain"/>
    <property type="match status" value="1"/>
</dbReference>
<dbReference type="GO" id="GO:0003743">
    <property type="term" value="F:translation initiation factor activity"/>
    <property type="evidence" value="ECO:0007669"/>
    <property type="project" value="UniProtKB-KW"/>
</dbReference>
<feature type="compositionally biased region" description="Basic and acidic residues" evidence="5">
    <location>
        <begin position="899"/>
        <end position="912"/>
    </location>
</feature>
<reference evidence="7 8" key="1">
    <citation type="submission" date="2020-04" db="EMBL/GenBank/DDBJ databases">
        <title>Perkinsus olseni comparative genomics.</title>
        <authorList>
            <person name="Bogema D.R."/>
        </authorList>
    </citation>
    <scope>NUCLEOTIDE SEQUENCE [LARGE SCALE GENOMIC DNA]</scope>
    <source>
        <strain evidence="7">ATCC PRA-179</strain>
    </source>
</reference>